<dbReference type="InterPro" id="IPR029787">
    <property type="entry name" value="Nucleotide_cyclase"/>
</dbReference>
<dbReference type="Gene3D" id="1.20.120.30">
    <property type="entry name" value="Aspartate receptor, ligand-binding domain"/>
    <property type="match status" value="1"/>
</dbReference>
<dbReference type="GO" id="GO:1902201">
    <property type="term" value="P:negative regulation of bacterial-type flagellum-dependent cell motility"/>
    <property type="evidence" value="ECO:0007669"/>
    <property type="project" value="TreeGrafter"/>
</dbReference>
<gene>
    <name evidence="4" type="ORF">EZJ19_03630</name>
</gene>
<evidence type="ECO:0000313" key="5">
    <source>
        <dbReference type="Proteomes" id="UP000295443"/>
    </source>
</evidence>
<proteinExistence type="predicted"/>
<dbReference type="InterPro" id="IPR000160">
    <property type="entry name" value="GGDEF_dom"/>
</dbReference>
<dbReference type="AlphaFoldDB" id="A0A4R1BL73"/>
<name>A0A4R1BL73_9PROT</name>
<dbReference type="GO" id="GO:0005886">
    <property type="term" value="C:plasma membrane"/>
    <property type="evidence" value="ECO:0007669"/>
    <property type="project" value="TreeGrafter"/>
</dbReference>
<evidence type="ECO:0000259" key="3">
    <source>
        <dbReference type="PROSITE" id="PS50887"/>
    </source>
</evidence>
<evidence type="ECO:0000256" key="1">
    <source>
        <dbReference type="ARBA" id="ARBA00012528"/>
    </source>
</evidence>
<comment type="caution">
    <text evidence="4">The sequence shown here is derived from an EMBL/GenBank/DDBJ whole genome shotgun (WGS) entry which is preliminary data.</text>
</comment>
<dbReference type="OrthoDB" id="9813903at2"/>
<dbReference type="CDD" id="cd01949">
    <property type="entry name" value="GGDEF"/>
    <property type="match status" value="1"/>
</dbReference>
<feature type="domain" description="GGDEF" evidence="3">
    <location>
        <begin position="162"/>
        <end position="295"/>
    </location>
</feature>
<organism evidence="4 5">
    <name type="scientific">Parasulfuritortus cantonensis</name>
    <dbReference type="NCBI Taxonomy" id="2528202"/>
    <lineage>
        <taxon>Bacteria</taxon>
        <taxon>Pseudomonadati</taxon>
        <taxon>Pseudomonadota</taxon>
        <taxon>Betaproteobacteria</taxon>
        <taxon>Nitrosomonadales</taxon>
        <taxon>Thiobacillaceae</taxon>
        <taxon>Parasulfuritortus</taxon>
    </lineage>
</organism>
<dbReference type="PROSITE" id="PS50887">
    <property type="entry name" value="GGDEF"/>
    <property type="match status" value="1"/>
</dbReference>
<dbReference type="Gene3D" id="3.30.70.270">
    <property type="match status" value="1"/>
</dbReference>
<keyword evidence="5" id="KW-1185">Reference proteome</keyword>
<dbReference type="Pfam" id="PF00990">
    <property type="entry name" value="GGDEF"/>
    <property type="match status" value="1"/>
</dbReference>
<dbReference type="Proteomes" id="UP000295443">
    <property type="component" value="Unassembled WGS sequence"/>
</dbReference>
<dbReference type="EC" id="2.7.7.65" evidence="1"/>
<dbReference type="NCBIfam" id="TIGR00254">
    <property type="entry name" value="GGDEF"/>
    <property type="match status" value="1"/>
</dbReference>
<dbReference type="SUPFAM" id="SSF55073">
    <property type="entry name" value="Nucleotide cyclase"/>
    <property type="match status" value="1"/>
</dbReference>
<dbReference type="GO" id="GO:0052621">
    <property type="term" value="F:diguanylate cyclase activity"/>
    <property type="evidence" value="ECO:0007669"/>
    <property type="project" value="UniProtKB-EC"/>
</dbReference>
<dbReference type="InterPro" id="IPR050469">
    <property type="entry name" value="Diguanylate_Cyclase"/>
</dbReference>
<sequence length="296" mass="33463">MPFPLDREKTQKLTEELENVIAAHLGWFKQFSRLVACGVGIEEFQACDDAYLKSPFGQWYYRDSPHPLTGHPPFQDMAEIQQALHAHAREVVDGLRAGRRPSVEQHDACVDLALKLNNKLRHLQLDVIGDLLTTDPLTGCYSRRGMINRLQAEQERAQRIERPCSLCLIDFDHFKRINDQYGHPAGDTVLKQGMRFVGGVLRKYDMVFRYGGEEFLLCLPATPADDAAQVIERIRSGLEKMPIMLPGRHRLHVTASFGIAEVADGQPVEDSIARADTALLTAKHNGRNRVEIWRGD</sequence>
<comment type="catalytic activity">
    <reaction evidence="2">
        <text>2 GTP = 3',3'-c-di-GMP + 2 diphosphate</text>
        <dbReference type="Rhea" id="RHEA:24898"/>
        <dbReference type="ChEBI" id="CHEBI:33019"/>
        <dbReference type="ChEBI" id="CHEBI:37565"/>
        <dbReference type="ChEBI" id="CHEBI:58805"/>
        <dbReference type="EC" id="2.7.7.65"/>
    </reaction>
</comment>
<reference evidence="4 5" key="1">
    <citation type="submission" date="2019-03" db="EMBL/GenBank/DDBJ databases">
        <title>Genome sequence of Thiobacillaceae bacterium LSR1, a sulfur-oxidizing bacterium isolated from freshwater sediment.</title>
        <authorList>
            <person name="Li S."/>
        </authorList>
    </citation>
    <scope>NUCLEOTIDE SEQUENCE [LARGE SCALE GENOMIC DNA]</scope>
    <source>
        <strain evidence="4 5">LSR1</strain>
    </source>
</reference>
<accession>A0A4R1BL73</accession>
<dbReference type="InterPro" id="IPR043128">
    <property type="entry name" value="Rev_trsase/Diguanyl_cyclase"/>
</dbReference>
<dbReference type="FunFam" id="3.30.70.270:FF:000001">
    <property type="entry name" value="Diguanylate cyclase domain protein"/>
    <property type="match status" value="1"/>
</dbReference>
<dbReference type="GO" id="GO:0043709">
    <property type="term" value="P:cell adhesion involved in single-species biofilm formation"/>
    <property type="evidence" value="ECO:0007669"/>
    <property type="project" value="TreeGrafter"/>
</dbReference>
<dbReference type="EMBL" id="SJZB01000013">
    <property type="protein sequence ID" value="TCJ18008.1"/>
    <property type="molecule type" value="Genomic_DNA"/>
</dbReference>
<dbReference type="SMART" id="SM00267">
    <property type="entry name" value="GGDEF"/>
    <property type="match status" value="1"/>
</dbReference>
<protein>
    <recommendedName>
        <fullName evidence="1">diguanylate cyclase</fullName>
        <ecNumber evidence="1">2.7.7.65</ecNumber>
    </recommendedName>
</protein>
<dbReference type="RefSeq" id="WP_131444927.1">
    <property type="nucleotide sequence ID" value="NZ_SJZB01000013.1"/>
</dbReference>
<dbReference type="PANTHER" id="PTHR45138:SF9">
    <property type="entry name" value="DIGUANYLATE CYCLASE DGCM-RELATED"/>
    <property type="match status" value="1"/>
</dbReference>
<evidence type="ECO:0000313" key="4">
    <source>
        <dbReference type="EMBL" id="TCJ18008.1"/>
    </source>
</evidence>
<dbReference type="PANTHER" id="PTHR45138">
    <property type="entry name" value="REGULATORY COMPONENTS OF SENSORY TRANSDUCTION SYSTEM"/>
    <property type="match status" value="1"/>
</dbReference>
<evidence type="ECO:0000256" key="2">
    <source>
        <dbReference type="ARBA" id="ARBA00034247"/>
    </source>
</evidence>